<name>A0AAE3L0F6_9GAMM</name>
<evidence type="ECO:0000259" key="2">
    <source>
        <dbReference type="Pfam" id="PF01578"/>
    </source>
</evidence>
<proteinExistence type="predicted"/>
<dbReference type="GO" id="GO:0005886">
    <property type="term" value="C:plasma membrane"/>
    <property type="evidence" value="ECO:0007669"/>
    <property type="project" value="TreeGrafter"/>
</dbReference>
<dbReference type="GO" id="GO:0020037">
    <property type="term" value="F:heme binding"/>
    <property type="evidence" value="ECO:0007669"/>
    <property type="project" value="InterPro"/>
</dbReference>
<sequence length="270" mass="29500">MSPVIGTGIASLLYLAAAGRLAVTLFSPNSRNDRHATGYLVAGGFALLFHALVLYQFIHTGAGLDLGFFNALSLVTWMIVLFVLVGSLNNPLQNLTVVLYPLATIALLLQVLVPSSRILPATTPTGLEAHILLSICAYSLLGVAALQALVLALQERQLRHKHPGRIMRALPPLAVMENLLFQIITIGFFLLSLALATGFMFLHDPFAQHLVHKTVLSLLAWLTFAILLWGRWARGWRGQIAIRWTLAGFACLMLAYFGSKLALELVLNRV</sequence>
<keyword evidence="1" id="KW-0812">Transmembrane</keyword>
<feature type="transmembrane region" description="Helical" evidence="1">
    <location>
        <begin position="6"/>
        <end position="26"/>
    </location>
</feature>
<feature type="domain" description="Cytochrome c assembly protein" evidence="2">
    <location>
        <begin position="44"/>
        <end position="264"/>
    </location>
</feature>
<feature type="transmembrane region" description="Helical" evidence="1">
    <location>
        <begin position="64"/>
        <end position="85"/>
    </location>
</feature>
<feature type="transmembrane region" description="Helical" evidence="1">
    <location>
        <begin position="38"/>
        <end position="58"/>
    </location>
</feature>
<evidence type="ECO:0000313" key="4">
    <source>
        <dbReference type="Proteomes" id="UP001204445"/>
    </source>
</evidence>
<reference evidence="3" key="1">
    <citation type="submission" date="2022-08" db="EMBL/GenBank/DDBJ databases">
        <title>Genomic Encyclopedia of Type Strains, Phase III (KMG-III): the genomes of soil and plant-associated and newly described type strains.</title>
        <authorList>
            <person name="Whitman W."/>
        </authorList>
    </citation>
    <scope>NUCLEOTIDE SEQUENCE</scope>
    <source>
        <strain evidence="3">HMT 1</strain>
    </source>
</reference>
<dbReference type="GO" id="GO:0017004">
    <property type="term" value="P:cytochrome complex assembly"/>
    <property type="evidence" value="ECO:0007669"/>
    <property type="project" value="InterPro"/>
</dbReference>
<keyword evidence="4" id="KW-1185">Reference proteome</keyword>
<dbReference type="Pfam" id="PF01578">
    <property type="entry name" value="Cytochrom_C_asm"/>
    <property type="match status" value="1"/>
</dbReference>
<evidence type="ECO:0000256" key="1">
    <source>
        <dbReference type="SAM" id="Phobius"/>
    </source>
</evidence>
<dbReference type="RefSeq" id="WP_259053925.1">
    <property type="nucleotide sequence ID" value="NZ_JANUCT010000002.1"/>
</dbReference>
<feature type="transmembrane region" description="Helical" evidence="1">
    <location>
        <begin position="174"/>
        <end position="202"/>
    </location>
</feature>
<feature type="transmembrane region" description="Helical" evidence="1">
    <location>
        <begin position="214"/>
        <end position="232"/>
    </location>
</feature>
<evidence type="ECO:0000313" key="3">
    <source>
        <dbReference type="EMBL" id="MCS3902409.1"/>
    </source>
</evidence>
<dbReference type="InterPro" id="IPR052372">
    <property type="entry name" value="YpjD/HemX"/>
</dbReference>
<feature type="transmembrane region" description="Helical" evidence="1">
    <location>
        <begin position="97"/>
        <end position="119"/>
    </location>
</feature>
<dbReference type="AlphaFoldDB" id="A0AAE3L0F6"/>
<keyword evidence="1" id="KW-0472">Membrane</keyword>
<comment type="caution">
    <text evidence="3">The sequence shown here is derived from an EMBL/GenBank/DDBJ whole genome shotgun (WGS) entry which is preliminary data.</text>
</comment>
<dbReference type="Proteomes" id="UP001204445">
    <property type="component" value="Unassembled WGS sequence"/>
</dbReference>
<dbReference type="PANTHER" id="PTHR38034">
    <property type="entry name" value="INNER MEMBRANE PROTEIN YPJD"/>
    <property type="match status" value="1"/>
</dbReference>
<dbReference type="EMBL" id="JANUCT010000002">
    <property type="protein sequence ID" value="MCS3902409.1"/>
    <property type="molecule type" value="Genomic_DNA"/>
</dbReference>
<feature type="transmembrane region" description="Helical" evidence="1">
    <location>
        <begin position="131"/>
        <end position="153"/>
    </location>
</feature>
<dbReference type="PANTHER" id="PTHR38034:SF1">
    <property type="entry name" value="INNER MEMBRANE PROTEIN YPJD"/>
    <property type="match status" value="1"/>
</dbReference>
<dbReference type="InterPro" id="IPR002541">
    <property type="entry name" value="Cyt_c_assembly"/>
</dbReference>
<feature type="transmembrane region" description="Helical" evidence="1">
    <location>
        <begin position="244"/>
        <end position="263"/>
    </location>
</feature>
<gene>
    <name evidence="3" type="ORF">J2T55_000405</name>
</gene>
<protein>
    <submittedName>
        <fullName evidence="3">ABC-type uncharacterized transport system permease subunit</fullName>
    </submittedName>
</protein>
<accession>A0AAE3L0F6</accession>
<keyword evidence="1" id="KW-1133">Transmembrane helix</keyword>
<organism evidence="3 4">
    <name type="scientific">Methylohalomonas lacus</name>
    <dbReference type="NCBI Taxonomy" id="398773"/>
    <lineage>
        <taxon>Bacteria</taxon>
        <taxon>Pseudomonadati</taxon>
        <taxon>Pseudomonadota</taxon>
        <taxon>Gammaproteobacteria</taxon>
        <taxon>Methylohalomonadales</taxon>
        <taxon>Methylohalomonadaceae</taxon>
        <taxon>Methylohalomonas</taxon>
    </lineage>
</organism>